<proteinExistence type="predicted"/>
<dbReference type="EMBL" id="CAMGYJ010000005">
    <property type="protein sequence ID" value="CAI0425282.1"/>
    <property type="molecule type" value="Genomic_DNA"/>
</dbReference>
<keyword evidence="4" id="KW-1185">Reference proteome</keyword>
<keyword evidence="2" id="KW-0732">Signal</keyword>
<sequence length="146" mass="16927">MLVAGEDVCGESFCCCSFWISFWLLFVCVCLCGEEEMELWFLCCLSEREKKNRGQEAWGERRWRRRKEEGSAKKIEEEARESAGGWFLQSLVSEKPPPRCKCPKGSFYRKRLLRQQASYHTQFGLTGFGSLVGPGLGFGFDWSWVR</sequence>
<feature type="region of interest" description="Disordered" evidence="1">
    <location>
        <begin position="50"/>
        <end position="76"/>
    </location>
</feature>
<dbReference type="Proteomes" id="UP001154282">
    <property type="component" value="Unassembled WGS sequence"/>
</dbReference>
<protein>
    <submittedName>
        <fullName evidence="3">Uncharacterized protein</fullName>
    </submittedName>
</protein>
<name>A0AAV0KUE9_9ROSI</name>
<accession>A0AAV0KUE9</accession>
<feature type="non-terminal residue" evidence="3">
    <location>
        <position position="146"/>
    </location>
</feature>
<reference evidence="3" key="1">
    <citation type="submission" date="2022-08" db="EMBL/GenBank/DDBJ databases">
        <authorList>
            <person name="Gutierrez-Valencia J."/>
        </authorList>
    </citation>
    <scope>NUCLEOTIDE SEQUENCE</scope>
</reference>
<evidence type="ECO:0000256" key="2">
    <source>
        <dbReference type="SAM" id="SignalP"/>
    </source>
</evidence>
<dbReference type="AlphaFoldDB" id="A0AAV0KUE9"/>
<gene>
    <name evidence="3" type="ORF">LITE_LOCUS20324</name>
</gene>
<feature type="signal peptide" evidence="2">
    <location>
        <begin position="1"/>
        <end position="32"/>
    </location>
</feature>
<organism evidence="3 4">
    <name type="scientific">Linum tenue</name>
    <dbReference type="NCBI Taxonomy" id="586396"/>
    <lineage>
        <taxon>Eukaryota</taxon>
        <taxon>Viridiplantae</taxon>
        <taxon>Streptophyta</taxon>
        <taxon>Embryophyta</taxon>
        <taxon>Tracheophyta</taxon>
        <taxon>Spermatophyta</taxon>
        <taxon>Magnoliopsida</taxon>
        <taxon>eudicotyledons</taxon>
        <taxon>Gunneridae</taxon>
        <taxon>Pentapetalae</taxon>
        <taxon>rosids</taxon>
        <taxon>fabids</taxon>
        <taxon>Malpighiales</taxon>
        <taxon>Linaceae</taxon>
        <taxon>Linum</taxon>
    </lineage>
</organism>
<evidence type="ECO:0000256" key="1">
    <source>
        <dbReference type="SAM" id="MobiDB-lite"/>
    </source>
</evidence>
<evidence type="ECO:0000313" key="3">
    <source>
        <dbReference type="EMBL" id="CAI0425282.1"/>
    </source>
</evidence>
<evidence type="ECO:0000313" key="4">
    <source>
        <dbReference type="Proteomes" id="UP001154282"/>
    </source>
</evidence>
<feature type="chain" id="PRO_5043931101" evidence="2">
    <location>
        <begin position="33"/>
        <end position="146"/>
    </location>
</feature>
<comment type="caution">
    <text evidence="3">The sequence shown here is derived from an EMBL/GenBank/DDBJ whole genome shotgun (WGS) entry which is preliminary data.</text>
</comment>